<name>A0A844Y2B7_9SPHN</name>
<dbReference type="Proteomes" id="UP000444185">
    <property type="component" value="Unassembled WGS sequence"/>
</dbReference>
<keyword evidence="4" id="KW-1185">Reference proteome</keyword>
<feature type="region of interest" description="Disordered" evidence="1">
    <location>
        <begin position="56"/>
        <end position="111"/>
    </location>
</feature>
<proteinExistence type="predicted"/>
<evidence type="ECO:0000259" key="2">
    <source>
        <dbReference type="Pfam" id="PF09361"/>
    </source>
</evidence>
<gene>
    <name evidence="3" type="primary">phaP</name>
    <name evidence="3" type="ORF">GRI42_13665</name>
</gene>
<dbReference type="Pfam" id="PF09361">
    <property type="entry name" value="Phasin_2"/>
    <property type="match status" value="1"/>
</dbReference>
<organism evidence="3 4">
    <name type="scientific">Qipengyuania gaetbuli</name>
    <dbReference type="NCBI Taxonomy" id="266952"/>
    <lineage>
        <taxon>Bacteria</taxon>
        <taxon>Pseudomonadati</taxon>
        <taxon>Pseudomonadota</taxon>
        <taxon>Alphaproteobacteria</taxon>
        <taxon>Sphingomonadales</taxon>
        <taxon>Erythrobacteraceae</taxon>
        <taxon>Qipengyuania</taxon>
    </lineage>
</organism>
<dbReference type="InterPro" id="IPR010127">
    <property type="entry name" value="Phasin_subfam-1"/>
</dbReference>
<feature type="domain" description="Phasin" evidence="2">
    <location>
        <begin position="162"/>
        <end position="260"/>
    </location>
</feature>
<dbReference type="OrthoDB" id="8479795at2"/>
<reference evidence="3 4" key="1">
    <citation type="submission" date="2019-12" db="EMBL/GenBank/DDBJ databases">
        <title>Genomic-based taxomic classification of the family Erythrobacteraceae.</title>
        <authorList>
            <person name="Xu L."/>
        </authorList>
    </citation>
    <scope>NUCLEOTIDE SEQUENCE [LARGE SCALE GENOMIC DNA]</scope>
    <source>
        <strain evidence="3 4">DSM 16225</strain>
    </source>
</reference>
<dbReference type="InterPro" id="IPR018968">
    <property type="entry name" value="Phasin"/>
</dbReference>
<evidence type="ECO:0000313" key="4">
    <source>
        <dbReference type="Proteomes" id="UP000444185"/>
    </source>
</evidence>
<evidence type="ECO:0000313" key="3">
    <source>
        <dbReference type="EMBL" id="MXO52355.1"/>
    </source>
</evidence>
<feature type="compositionally biased region" description="Basic residues" evidence="1">
    <location>
        <begin position="62"/>
        <end position="98"/>
    </location>
</feature>
<dbReference type="AlphaFoldDB" id="A0A844Y2B7"/>
<dbReference type="EMBL" id="WTYF01000004">
    <property type="protein sequence ID" value="MXO52355.1"/>
    <property type="molecule type" value="Genomic_DNA"/>
</dbReference>
<protein>
    <submittedName>
        <fullName evidence="3">TIGR01841 family phasin</fullName>
    </submittedName>
</protein>
<dbReference type="NCBIfam" id="TIGR01841">
    <property type="entry name" value="phasin"/>
    <property type="match status" value="1"/>
</dbReference>
<comment type="caution">
    <text evidence="3">The sequence shown here is derived from an EMBL/GenBank/DDBJ whole genome shotgun (WGS) entry which is preliminary data.</text>
</comment>
<feature type="compositionally biased region" description="Low complexity" evidence="1">
    <location>
        <begin position="99"/>
        <end position="111"/>
    </location>
</feature>
<evidence type="ECO:0000256" key="1">
    <source>
        <dbReference type="SAM" id="MobiDB-lite"/>
    </source>
</evidence>
<accession>A0A844Y2B7</accession>
<dbReference type="RefSeq" id="WP_160609003.1">
    <property type="nucleotide sequence ID" value="NZ_WTYF01000004.1"/>
</dbReference>
<feature type="compositionally biased region" description="Basic and acidic residues" evidence="1">
    <location>
        <begin position="10"/>
        <end position="24"/>
    </location>
</feature>
<feature type="region of interest" description="Disordered" evidence="1">
    <location>
        <begin position="1"/>
        <end position="24"/>
    </location>
</feature>
<sequence>MADSQSKIDAAAEKAFAEAAEKKTAEAVNTKAVEKAVEADKSAPVKTEAVAKAVAAPAKKAPVAKKKAAPAKAKKVAAKKAPAKKAAVKKVAAKKAAPKKTAAAKKPATTKTTPISKLKDTIMATAKTAKTTDYTAKAKELAADVQTRAKAAYDKGAEMTQDVVEFQKGNLEALVASGKILASGMQDMGRTYVEEAKSAAETVQADVKKFAAVKSPTELFQLQGEIARRNFDAMVSTTSKNTEAMVKLANEAFAPLSSRFSLAAEKVRKAA</sequence>